<organism evidence="1 2">
    <name type="scientific">Eretmocerus hayati</name>
    <dbReference type="NCBI Taxonomy" id="131215"/>
    <lineage>
        <taxon>Eukaryota</taxon>
        <taxon>Metazoa</taxon>
        <taxon>Ecdysozoa</taxon>
        <taxon>Arthropoda</taxon>
        <taxon>Hexapoda</taxon>
        <taxon>Insecta</taxon>
        <taxon>Pterygota</taxon>
        <taxon>Neoptera</taxon>
        <taxon>Endopterygota</taxon>
        <taxon>Hymenoptera</taxon>
        <taxon>Apocrita</taxon>
        <taxon>Proctotrupomorpha</taxon>
        <taxon>Chalcidoidea</taxon>
        <taxon>Aphelinidae</taxon>
        <taxon>Aphelininae</taxon>
        <taxon>Eretmocerus</taxon>
    </lineage>
</organism>
<dbReference type="EMBL" id="CM056741">
    <property type="protein sequence ID" value="KAJ8687654.1"/>
    <property type="molecule type" value="Genomic_DNA"/>
</dbReference>
<keyword evidence="2" id="KW-1185">Reference proteome</keyword>
<evidence type="ECO:0000313" key="1">
    <source>
        <dbReference type="EMBL" id="KAJ8687654.1"/>
    </source>
</evidence>
<proteinExistence type="predicted"/>
<name>A0ACC2PVM0_9HYME</name>
<evidence type="ECO:0000313" key="2">
    <source>
        <dbReference type="Proteomes" id="UP001239111"/>
    </source>
</evidence>
<dbReference type="Proteomes" id="UP001239111">
    <property type="component" value="Chromosome 1"/>
</dbReference>
<reference evidence="1" key="1">
    <citation type="submission" date="2023-04" db="EMBL/GenBank/DDBJ databases">
        <title>A chromosome-level genome assembly of the parasitoid wasp Eretmocerus hayati.</title>
        <authorList>
            <person name="Zhong Y."/>
            <person name="Liu S."/>
            <person name="Liu Y."/>
        </authorList>
    </citation>
    <scope>NUCLEOTIDE SEQUENCE</scope>
    <source>
        <strain evidence="1">ZJU_SS_LIU_2023</strain>
    </source>
</reference>
<protein>
    <submittedName>
        <fullName evidence="1">Uncharacterized protein</fullName>
    </submittedName>
</protein>
<comment type="caution">
    <text evidence="1">The sequence shown here is derived from an EMBL/GenBank/DDBJ whole genome shotgun (WGS) entry which is preliminary data.</text>
</comment>
<sequence>MDLLKGNFLINTKEEAVISNEIFRDAEYVGLYFSASWCPPCQTFLPLLKRLYQDAHLRQVKLEIIFIPSDTDEHKMTRFFVEKHGPWYALPIGPVSLSLRKKFQIHNIPKLIILDNTGKIVTNQAREDIETCDDPLSKWFPNLNEKQLVEDEASIIGSSKKTIS</sequence>
<accession>A0ACC2PVM0</accession>
<gene>
    <name evidence="1" type="ORF">QAD02_023448</name>
</gene>